<sequence>MTTPGTSKYPPGQTALIAKIPEAEPLVGHWRSQLDSVASDGVPAHVTILYPFLDHDRLDDTVIGQLGTLIGAHPAFHVRFQRCGRFPGVLYLAPSPDQPFRALTDAVAERWPEAPPYEGQFTEITPHLTVAHQQESQLLDRVEAELADTLPMAAHVHEIHLLVSDGSRWREDRTFALRGHI</sequence>
<keyword evidence="2" id="KW-1185">Reference proteome</keyword>
<dbReference type="GO" id="GO:0016874">
    <property type="term" value="F:ligase activity"/>
    <property type="evidence" value="ECO:0007669"/>
    <property type="project" value="UniProtKB-KW"/>
</dbReference>
<evidence type="ECO:0000313" key="2">
    <source>
        <dbReference type="Proteomes" id="UP000622552"/>
    </source>
</evidence>
<proteinExistence type="predicted"/>
<dbReference type="InterPro" id="IPR009097">
    <property type="entry name" value="Cyclic_Pdiesterase"/>
</dbReference>
<dbReference type="SUPFAM" id="SSF55144">
    <property type="entry name" value="LigT-like"/>
    <property type="match status" value="1"/>
</dbReference>
<dbReference type="Gene3D" id="3.90.1140.10">
    <property type="entry name" value="Cyclic phosphodiesterase"/>
    <property type="match status" value="1"/>
</dbReference>
<protein>
    <submittedName>
        <fullName evidence="1">2'-5' RNA ligase</fullName>
    </submittedName>
</protein>
<dbReference type="PANTHER" id="PTHR40037">
    <property type="entry name" value="PHOSPHOESTERASE YJCG-RELATED"/>
    <property type="match status" value="1"/>
</dbReference>
<name>A0A8J7KPQ7_9ACTN</name>
<comment type="caution">
    <text evidence="1">The sequence shown here is derived from an EMBL/GenBank/DDBJ whole genome shotgun (WGS) entry which is preliminary data.</text>
</comment>
<dbReference type="RefSeq" id="WP_197003545.1">
    <property type="nucleotide sequence ID" value="NZ_BONS01000016.1"/>
</dbReference>
<dbReference type="Proteomes" id="UP000622552">
    <property type="component" value="Unassembled WGS sequence"/>
</dbReference>
<organism evidence="1 2">
    <name type="scientific">Longispora fulva</name>
    <dbReference type="NCBI Taxonomy" id="619741"/>
    <lineage>
        <taxon>Bacteria</taxon>
        <taxon>Bacillati</taxon>
        <taxon>Actinomycetota</taxon>
        <taxon>Actinomycetes</taxon>
        <taxon>Micromonosporales</taxon>
        <taxon>Micromonosporaceae</taxon>
        <taxon>Longispora</taxon>
    </lineage>
</organism>
<dbReference type="PANTHER" id="PTHR40037:SF1">
    <property type="entry name" value="PHOSPHOESTERASE SAOUHSC_00951-RELATED"/>
    <property type="match status" value="1"/>
</dbReference>
<dbReference type="InterPro" id="IPR050580">
    <property type="entry name" value="2H_phosphoesterase_YjcG-like"/>
</dbReference>
<dbReference type="AlphaFoldDB" id="A0A8J7KPQ7"/>
<evidence type="ECO:0000313" key="1">
    <source>
        <dbReference type="EMBL" id="MBG6136587.1"/>
    </source>
</evidence>
<gene>
    <name evidence="1" type="ORF">IW245_002781</name>
</gene>
<reference evidence="1" key="1">
    <citation type="submission" date="2020-11" db="EMBL/GenBank/DDBJ databases">
        <title>Sequencing the genomes of 1000 actinobacteria strains.</title>
        <authorList>
            <person name="Klenk H.-P."/>
        </authorList>
    </citation>
    <scope>NUCLEOTIDE SEQUENCE</scope>
    <source>
        <strain evidence="1">DSM 45356</strain>
    </source>
</reference>
<keyword evidence="1" id="KW-0436">Ligase</keyword>
<dbReference type="EMBL" id="JADOUF010000001">
    <property type="protein sequence ID" value="MBG6136587.1"/>
    <property type="molecule type" value="Genomic_DNA"/>
</dbReference>
<dbReference type="Pfam" id="PF13563">
    <property type="entry name" value="2_5_RNA_ligase2"/>
    <property type="match status" value="1"/>
</dbReference>
<accession>A0A8J7KPQ7</accession>